<keyword evidence="2" id="KW-1185">Reference proteome</keyword>
<evidence type="ECO:0000313" key="2">
    <source>
        <dbReference type="Proteomes" id="UP000824988"/>
    </source>
</evidence>
<accession>A0A8D5AI30</accession>
<evidence type="ECO:0000313" key="1">
    <source>
        <dbReference type="EMBL" id="BBL72088.1"/>
    </source>
</evidence>
<dbReference type="Proteomes" id="UP000824988">
    <property type="component" value="Chromosome"/>
</dbReference>
<gene>
    <name evidence="1" type="ORF">MoryE10_26940</name>
</gene>
<dbReference type="AlphaFoldDB" id="A0A8D5AI30"/>
<organism evidence="1 2">
    <name type="scientific">Methylogaea oryzae</name>
    <dbReference type="NCBI Taxonomy" id="1295382"/>
    <lineage>
        <taxon>Bacteria</taxon>
        <taxon>Pseudomonadati</taxon>
        <taxon>Pseudomonadota</taxon>
        <taxon>Gammaproteobacteria</taxon>
        <taxon>Methylococcales</taxon>
        <taxon>Methylococcaceae</taxon>
        <taxon>Methylogaea</taxon>
    </lineage>
</organism>
<sequence>MKFALPPNLLLEAGAALLFLGALSQQYPRLPDAGAQALRELAELGYRVPGAEQPLRVYPAATGGEFSARHGAGWRPGAIYLRPSPQGDFGMGVYLRHELMHEASFLTCGGKLPLWAEEAAAMGFSGELAAPSAATPPTAAALERLRVAVGNGSSLDDADRRVLAGLIAASGWPTQPCAVSKSVEKLLGAPFAEGSARFSYVLMSQLSGRVLESGGDLHTRYPPGSLLKIPYAAALREAEPTALGEELAASDTAKLLRRKAAFDSERYRLLLATVAGAAPGQAVPAGQSARADEVFWRRYLGERGEDGGFPYQASLPELAAAMRAALLSNPAVFAGLARNGVSPLSTLYREDAADKQVLARMHALAKTGSVTDPAGKPLVGHLLVAWPADNPLYLALFRQVGGKGAGNLHAAAPYLAEWARRYPPAFAKVRVRLMTLLPRSAWEIRDDCPAFDGVPLDGWTPRISLCGRFRLVSSARGSLSERLVTGVLRQAERDGATVLETDAETYADAVLAAEADRLSGQARAALRAVIVWNGTHGAHRHGDSGSLCDHTHCMVFQGAPADRAPPRAGRSEAKLLALLDTLAAAQNLDWLPFAKGGDERWQRRLPTAQAVSTLKESQVLDLRRERRRDGAVFVHLWYGDSEEVLPCETFRAAFALPSCPDAIQPAEGGAAWRLEGVGAGHGLGLSVSRAKALAESGTDAAGILRDAYGAGRSPLVVPP</sequence>
<name>A0A8D5AI30_9GAMM</name>
<dbReference type="EMBL" id="AP019782">
    <property type="protein sequence ID" value="BBL72088.1"/>
    <property type="molecule type" value="Genomic_DNA"/>
</dbReference>
<reference evidence="1" key="1">
    <citation type="submission" date="2019-06" db="EMBL/GenBank/DDBJ databases">
        <title>Complete genome sequence of Methylogaea oryzae strain JCM16910.</title>
        <authorList>
            <person name="Asakawa S."/>
        </authorList>
    </citation>
    <scope>NUCLEOTIDE SEQUENCE</scope>
    <source>
        <strain evidence="1">E10</strain>
    </source>
</reference>
<proteinExistence type="predicted"/>
<protein>
    <submittedName>
        <fullName evidence="1">Uncharacterized protein</fullName>
    </submittedName>
</protein>
<dbReference type="KEGG" id="moz:MoryE10_26940"/>